<dbReference type="InterPro" id="IPR029063">
    <property type="entry name" value="SAM-dependent_MTases_sf"/>
</dbReference>
<dbReference type="GO" id="GO:0032259">
    <property type="term" value="P:methylation"/>
    <property type="evidence" value="ECO:0007669"/>
    <property type="project" value="UniProtKB-KW"/>
</dbReference>
<dbReference type="RefSeq" id="WP_330198220.1">
    <property type="nucleotide sequence ID" value="NZ_JAZDRP010000002.1"/>
</dbReference>
<reference evidence="1 2" key="1">
    <citation type="submission" date="2024-01" db="EMBL/GenBank/DDBJ databases">
        <title>Hyphobacterium bacterium isolated from marine sediment.</title>
        <authorList>
            <person name="Zhao S."/>
        </authorList>
    </citation>
    <scope>NUCLEOTIDE SEQUENCE [LARGE SCALE GENOMIC DNA]</scope>
    <source>
        <strain evidence="2">HN65</strain>
    </source>
</reference>
<dbReference type="EMBL" id="JAZDRP010000002">
    <property type="protein sequence ID" value="MEE2525558.1"/>
    <property type="molecule type" value="Genomic_DNA"/>
</dbReference>
<dbReference type="GO" id="GO:0008168">
    <property type="term" value="F:methyltransferase activity"/>
    <property type="evidence" value="ECO:0007669"/>
    <property type="project" value="UniProtKB-KW"/>
</dbReference>
<accession>A0ABU7LNQ9</accession>
<keyword evidence="1" id="KW-0489">Methyltransferase</keyword>
<comment type="caution">
    <text evidence="1">The sequence shown here is derived from an EMBL/GenBank/DDBJ whole genome shotgun (WGS) entry which is preliminary data.</text>
</comment>
<gene>
    <name evidence="1" type="ORF">V0U79_04210</name>
</gene>
<dbReference type="Gene3D" id="3.40.50.150">
    <property type="entry name" value="Vaccinia Virus protein VP39"/>
    <property type="match status" value="1"/>
</dbReference>
<proteinExistence type="predicted"/>
<name>A0ABU7LNQ9_9PROT</name>
<dbReference type="CDD" id="cd02440">
    <property type="entry name" value="AdoMet_MTases"/>
    <property type="match status" value="1"/>
</dbReference>
<organism evidence="1 2">
    <name type="scientific">Hyphobacterium lacteum</name>
    <dbReference type="NCBI Taxonomy" id="3116575"/>
    <lineage>
        <taxon>Bacteria</taxon>
        <taxon>Pseudomonadati</taxon>
        <taxon>Pseudomonadota</taxon>
        <taxon>Alphaproteobacteria</taxon>
        <taxon>Maricaulales</taxon>
        <taxon>Maricaulaceae</taxon>
        <taxon>Hyphobacterium</taxon>
    </lineage>
</organism>
<dbReference type="EC" id="2.1.1.-" evidence="1"/>
<sequence length="701" mass="76898">MFRRHALQLGPSRSQTRKPVSMWAEPWMKWRENGWRELICPACHELHLMPKRLDASPPFEPRERYSLYQCEACGTLHYPDAEVFEYESRKDADLARKFYLEVGAGLDSMIAPLAWAGMDDIDSLLEVGGGYGFSVDFASRELGWSAANIDPSFLARTGARDLGHTHVAAYLSPGHRLADQSFDLVLSSEVIEHVKDPDPFITSLTAALSPDGVLLLTTPNAAVVHEEASEEDLLPVITAGHHVVIFSKQGLKSVLARAGYSHIVVEENGMTLLAAASRRPIDVDFNARPDRSRLQSYLAGRMDALGADHSLFAAFAVRLMKEYVHTGQWDRAEEICTRIKQRWLADYGFSLDVPGSLNPAFVRHGKNERRRLREFAAQQPFSLTSALYFSACIDREAGRTRKAIEGFEAAARVSETMQKVFASMYASCRETEDLGLRGRLSAAELGASRRPGRSARMMLKVLGIITPALREEWYRIACHVFAAGALTGRNDEVAVLLPFVRGHLDEQLASEQDFSAVEGYAAAGIAGLYAEAGKSQDAAKWYTLAAGAMTDPAENAIFVGRANAMAAPSGNPGQRFIESLNSEDVETARSLVGTVKAGPVETPSIAFALGIYHLNIEPDATEAMRWFAAAREFASGDERINAELHLAIAAERLPEARRRNTLPALLGQLQKTHPSDPDLGSRIKDLAARYNAGAGTKEALS</sequence>
<dbReference type="SUPFAM" id="SSF53335">
    <property type="entry name" value="S-adenosyl-L-methionine-dependent methyltransferases"/>
    <property type="match status" value="1"/>
</dbReference>
<evidence type="ECO:0000313" key="1">
    <source>
        <dbReference type="EMBL" id="MEE2525558.1"/>
    </source>
</evidence>
<protein>
    <submittedName>
        <fullName evidence="1">Class I SAM-dependent methyltransferase</fullName>
        <ecNumber evidence="1">2.1.1.-</ecNumber>
    </submittedName>
</protein>
<dbReference type="Pfam" id="PF13489">
    <property type="entry name" value="Methyltransf_23"/>
    <property type="match status" value="1"/>
</dbReference>
<evidence type="ECO:0000313" key="2">
    <source>
        <dbReference type="Proteomes" id="UP001354971"/>
    </source>
</evidence>
<dbReference type="Proteomes" id="UP001354971">
    <property type="component" value="Unassembled WGS sequence"/>
</dbReference>
<dbReference type="PANTHER" id="PTHR43861">
    <property type="entry name" value="TRANS-ACONITATE 2-METHYLTRANSFERASE-RELATED"/>
    <property type="match status" value="1"/>
</dbReference>
<keyword evidence="2" id="KW-1185">Reference proteome</keyword>
<keyword evidence="1" id="KW-0808">Transferase</keyword>